<dbReference type="InterPro" id="IPR026960">
    <property type="entry name" value="RVT-Znf"/>
</dbReference>
<evidence type="ECO:0000313" key="2">
    <source>
        <dbReference type="EMBL" id="RVX22175.1"/>
    </source>
</evidence>
<organism evidence="2 3">
    <name type="scientific">Vitis vinifera</name>
    <name type="common">Grape</name>
    <dbReference type="NCBI Taxonomy" id="29760"/>
    <lineage>
        <taxon>Eukaryota</taxon>
        <taxon>Viridiplantae</taxon>
        <taxon>Streptophyta</taxon>
        <taxon>Embryophyta</taxon>
        <taxon>Tracheophyta</taxon>
        <taxon>Spermatophyta</taxon>
        <taxon>Magnoliopsida</taxon>
        <taxon>eudicotyledons</taxon>
        <taxon>Gunneridae</taxon>
        <taxon>Pentapetalae</taxon>
        <taxon>rosids</taxon>
        <taxon>Vitales</taxon>
        <taxon>Vitaceae</taxon>
        <taxon>Viteae</taxon>
        <taxon>Vitis</taxon>
    </lineage>
</organism>
<name>A0A438KLU8_VITVI</name>
<accession>A0A438KLU8</accession>
<dbReference type="PANTHER" id="PTHR33116">
    <property type="entry name" value="REVERSE TRANSCRIPTASE ZINC-BINDING DOMAIN-CONTAINING PROTEIN-RELATED-RELATED"/>
    <property type="match status" value="1"/>
</dbReference>
<dbReference type="AlphaFoldDB" id="A0A438KLU8"/>
<proteinExistence type="predicted"/>
<dbReference type="Proteomes" id="UP000288805">
    <property type="component" value="Unassembled WGS sequence"/>
</dbReference>
<gene>
    <name evidence="2" type="primary">VvCHDp000001_945</name>
    <name evidence="2" type="ORF">CK203_001248</name>
</gene>
<dbReference type="EMBL" id="QGNW01000004">
    <property type="protein sequence ID" value="RVX22175.1"/>
    <property type="molecule type" value="Genomic_DNA"/>
</dbReference>
<feature type="domain" description="Reverse transcriptase zinc-binding" evidence="1">
    <location>
        <begin position="284"/>
        <end position="368"/>
    </location>
</feature>
<evidence type="ECO:0000259" key="1">
    <source>
        <dbReference type="Pfam" id="PF13966"/>
    </source>
</evidence>
<dbReference type="PANTHER" id="PTHR33116:SF78">
    <property type="entry name" value="OS12G0587133 PROTEIN"/>
    <property type="match status" value="1"/>
</dbReference>
<reference evidence="2 3" key="1">
    <citation type="journal article" date="2018" name="PLoS Genet.">
        <title>Population sequencing reveals clonal diversity and ancestral inbreeding in the grapevine cultivar Chardonnay.</title>
        <authorList>
            <person name="Roach M.J."/>
            <person name="Johnson D.L."/>
            <person name="Bohlmann J."/>
            <person name="van Vuuren H.J."/>
            <person name="Jones S.J."/>
            <person name="Pretorius I.S."/>
            <person name="Schmidt S.A."/>
            <person name="Borneman A.R."/>
        </authorList>
    </citation>
    <scope>NUCLEOTIDE SEQUENCE [LARGE SCALE GENOMIC DNA]</scope>
    <source>
        <strain evidence="3">cv. Chardonnay</strain>
        <tissue evidence="2">Leaf</tissue>
    </source>
</reference>
<evidence type="ECO:0000313" key="3">
    <source>
        <dbReference type="Proteomes" id="UP000288805"/>
    </source>
</evidence>
<sequence>MLPVQSVPSTADKSELIPVGRVSNVMELAAIFGCKVGVLPTTYLGLPQGVAHNLVVVWDGVEERFRKRLAMWKRQYISEGGRLTLIKSTLASLPIYFVSLFWMPRRVRLRLEKIQRDFLWEGGALEKKPHVVNWDIVCLDKRKGGLRVRRLNSLNKTLLCKWIWRFAKERDALWREVICGKFGELEEVGNGRRVKFWKDGWCGDEPLCVSLPSLFALASSKEAWVADLWVHSSEGGGWNPSFSRPLNDWEIEIVECFLSRIQDKVVVEEREDEVFWAVTKNGSFSVKSLISILEEVRVSTFPTSIVWNAWVPPKVGFFCLGGNLGKVLTLDQLQRRGWSLASRWSLCYAREESIDHILLHCGKARLLWELLFSLFRMCWVIQASVRETLLGWQGSFIGRKRKKVWSAAPLSLFWTIWKERNRRSFENMKLSVQRLKVLVFVQFTILDKHVYRTYFYVFS</sequence>
<protein>
    <submittedName>
        <fullName evidence="2">Putative ribonuclease H protein</fullName>
    </submittedName>
</protein>
<comment type="caution">
    <text evidence="2">The sequence shown here is derived from an EMBL/GenBank/DDBJ whole genome shotgun (WGS) entry which is preliminary data.</text>
</comment>
<dbReference type="Pfam" id="PF13966">
    <property type="entry name" value="zf-RVT"/>
    <property type="match status" value="1"/>
</dbReference>